<protein>
    <recommendedName>
        <fullName evidence="1">Reverse transcriptase domain-containing protein</fullName>
    </recommendedName>
</protein>
<dbReference type="Pfam" id="PF00078">
    <property type="entry name" value="RVT_1"/>
    <property type="match status" value="1"/>
</dbReference>
<dbReference type="InterPro" id="IPR000477">
    <property type="entry name" value="RT_dom"/>
</dbReference>
<organism evidence="2">
    <name type="scientific">Sesamum latifolium</name>
    <dbReference type="NCBI Taxonomy" id="2727402"/>
    <lineage>
        <taxon>Eukaryota</taxon>
        <taxon>Viridiplantae</taxon>
        <taxon>Streptophyta</taxon>
        <taxon>Embryophyta</taxon>
        <taxon>Tracheophyta</taxon>
        <taxon>Spermatophyta</taxon>
        <taxon>Magnoliopsida</taxon>
        <taxon>eudicotyledons</taxon>
        <taxon>Gunneridae</taxon>
        <taxon>Pentapetalae</taxon>
        <taxon>asterids</taxon>
        <taxon>lamiids</taxon>
        <taxon>Lamiales</taxon>
        <taxon>Pedaliaceae</taxon>
        <taxon>Sesamum</taxon>
    </lineage>
</organism>
<accession>A0AAW2WTM8</accession>
<proteinExistence type="predicted"/>
<dbReference type="PANTHER" id="PTHR33116">
    <property type="entry name" value="REVERSE TRANSCRIPTASE ZINC-BINDING DOMAIN-CONTAINING PROTEIN-RELATED-RELATED"/>
    <property type="match status" value="1"/>
</dbReference>
<dbReference type="Pfam" id="PF13966">
    <property type="entry name" value="zf-RVT"/>
    <property type="match status" value="1"/>
</dbReference>
<reference evidence="2" key="2">
    <citation type="journal article" date="2024" name="Plant">
        <title>Genomic evolution and insights into agronomic trait innovations of Sesamum species.</title>
        <authorList>
            <person name="Miao H."/>
            <person name="Wang L."/>
            <person name="Qu L."/>
            <person name="Liu H."/>
            <person name="Sun Y."/>
            <person name="Le M."/>
            <person name="Wang Q."/>
            <person name="Wei S."/>
            <person name="Zheng Y."/>
            <person name="Lin W."/>
            <person name="Duan Y."/>
            <person name="Cao H."/>
            <person name="Xiong S."/>
            <person name="Wang X."/>
            <person name="Wei L."/>
            <person name="Li C."/>
            <person name="Ma Q."/>
            <person name="Ju M."/>
            <person name="Zhao R."/>
            <person name="Li G."/>
            <person name="Mu C."/>
            <person name="Tian Q."/>
            <person name="Mei H."/>
            <person name="Zhang T."/>
            <person name="Gao T."/>
            <person name="Zhang H."/>
        </authorList>
    </citation>
    <scope>NUCLEOTIDE SEQUENCE</scope>
    <source>
        <strain evidence="2">KEN1</strain>
    </source>
</reference>
<reference evidence="2" key="1">
    <citation type="submission" date="2020-06" db="EMBL/GenBank/DDBJ databases">
        <authorList>
            <person name="Li T."/>
            <person name="Hu X."/>
            <person name="Zhang T."/>
            <person name="Song X."/>
            <person name="Zhang H."/>
            <person name="Dai N."/>
            <person name="Sheng W."/>
            <person name="Hou X."/>
            <person name="Wei L."/>
        </authorList>
    </citation>
    <scope>NUCLEOTIDE SEQUENCE</scope>
    <source>
        <strain evidence="2">KEN1</strain>
        <tissue evidence="2">Leaf</tissue>
    </source>
</reference>
<sequence length="305" mass="35165">MVVSQRIFLRLGFHHRFVKLIMLLVTSDSYTFMLNGELFEFLHPKRGIRQGDALSPYLFIFCAEALSLLMQMAENDGRLMGVAVTPEAYRVSHLLFADDTLVYCEANEVQLEEIRSILNRYEKASGQVINFQKSSMAVGGCLPLQRKILLAAILGVQLVPCHDRYLGLSASSGRSRGALFRDKLERRKPGINTSCGICGMQEESVKHVFLEFQFARQFWDLACFPWRLICAWNEGAVEWVSQIVQAVSEEEKCRFFTLCWTVWQNRCKKVMEDKNLDPMSAWRDAEVQCYTYSRLRSRIRVDCVQ</sequence>
<name>A0AAW2WTM8_9LAMI</name>
<dbReference type="AlphaFoldDB" id="A0AAW2WTM8"/>
<dbReference type="PANTHER" id="PTHR33116:SF86">
    <property type="entry name" value="REVERSE TRANSCRIPTASE DOMAIN-CONTAINING PROTEIN"/>
    <property type="match status" value="1"/>
</dbReference>
<evidence type="ECO:0000259" key="1">
    <source>
        <dbReference type="PROSITE" id="PS50878"/>
    </source>
</evidence>
<feature type="domain" description="Reverse transcriptase" evidence="1">
    <location>
        <begin position="1"/>
        <end position="170"/>
    </location>
</feature>
<dbReference type="EMBL" id="JACGWN010000007">
    <property type="protein sequence ID" value="KAL0444076.1"/>
    <property type="molecule type" value="Genomic_DNA"/>
</dbReference>
<evidence type="ECO:0000313" key="2">
    <source>
        <dbReference type="EMBL" id="KAL0444076.1"/>
    </source>
</evidence>
<dbReference type="InterPro" id="IPR026960">
    <property type="entry name" value="RVT-Znf"/>
</dbReference>
<gene>
    <name evidence="2" type="ORF">Slati_2130300</name>
</gene>
<comment type="caution">
    <text evidence="2">The sequence shown here is derived from an EMBL/GenBank/DDBJ whole genome shotgun (WGS) entry which is preliminary data.</text>
</comment>
<dbReference type="PROSITE" id="PS50878">
    <property type="entry name" value="RT_POL"/>
    <property type="match status" value="1"/>
</dbReference>